<reference evidence="1 2" key="1">
    <citation type="submission" date="2013-07" db="EMBL/GenBank/DDBJ databases">
        <title>Comparative Genomic and Metabolomic Analysis of Twelve Strains of Pseudoalteromonas luteoviolacea.</title>
        <authorList>
            <person name="Vynne N.G."/>
            <person name="Mansson M."/>
            <person name="Gram L."/>
        </authorList>
    </citation>
    <scope>NUCLEOTIDE SEQUENCE [LARGE SCALE GENOMIC DNA]</scope>
    <source>
        <strain evidence="1 2">H33</strain>
    </source>
</reference>
<dbReference type="AlphaFoldDB" id="A0A167FGR8"/>
<organism evidence="1 2">
    <name type="scientific">Pseudoalteromonas luteoviolacea H33</name>
    <dbReference type="NCBI Taxonomy" id="1365251"/>
    <lineage>
        <taxon>Bacteria</taxon>
        <taxon>Pseudomonadati</taxon>
        <taxon>Pseudomonadota</taxon>
        <taxon>Gammaproteobacteria</taxon>
        <taxon>Alteromonadales</taxon>
        <taxon>Pseudoalteromonadaceae</taxon>
        <taxon>Pseudoalteromonas</taxon>
    </lineage>
</organism>
<protein>
    <submittedName>
        <fullName evidence="1">Uncharacterized protein</fullName>
    </submittedName>
</protein>
<comment type="caution">
    <text evidence="1">The sequence shown here is derived from an EMBL/GenBank/DDBJ whole genome shotgun (WGS) entry which is preliminary data.</text>
</comment>
<evidence type="ECO:0000313" key="2">
    <source>
        <dbReference type="Proteomes" id="UP000076503"/>
    </source>
</evidence>
<sequence length="49" mass="5425">MLNSAAACGHTQTTEESISPIATKPQIKWMAWFSKIGRTLSLSHVVMHK</sequence>
<dbReference type="OrthoDB" id="6305201at2"/>
<accession>A0A167FGR8</accession>
<proteinExistence type="predicted"/>
<dbReference type="RefSeq" id="WP_155731884.1">
    <property type="nucleotide sequence ID" value="NZ_AUXZ01000063.1"/>
</dbReference>
<dbReference type="Proteomes" id="UP000076503">
    <property type="component" value="Unassembled WGS sequence"/>
</dbReference>
<gene>
    <name evidence="1" type="ORF">N476_11550</name>
</gene>
<dbReference type="PATRIC" id="fig|1365251.3.peg.1228"/>
<dbReference type="EMBL" id="AUXZ01000063">
    <property type="protein sequence ID" value="KZN52266.1"/>
    <property type="molecule type" value="Genomic_DNA"/>
</dbReference>
<name>A0A167FGR8_9GAMM</name>
<evidence type="ECO:0000313" key="1">
    <source>
        <dbReference type="EMBL" id="KZN52266.1"/>
    </source>
</evidence>